<sequence length="61" mass="6987">MTSPVVKSSHRPSNSTLNGKMRTLNENDDDDDDDDELSLVFNFSIVFLKKESESTIFYDLK</sequence>
<dbReference type="Proteomes" id="UP000324222">
    <property type="component" value="Unassembled WGS sequence"/>
</dbReference>
<evidence type="ECO:0000313" key="3">
    <source>
        <dbReference type="Proteomes" id="UP000324222"/>
    </source>
</evidence>
<evidence type="ECO:0000313" key="2">
    <source>
        <dbReference type="EMBL" id="MPC79265.1"/>
    </source>
</evidence>
<accession>A0A5B7IAL9</accession>
<name>A0A5B7IAL9_PORTR</name>
<protein>
    <submittedName>
        <fullName evidence="2">Uncharacterized protein</fullName>
    </submittedName>
</protein>
<organism evidence="2 3">
    <name type="scientific">Portunus trituberculatus</name>
    <name type="common">Swimming crab</name>
    <name type="synonym">Neptunus trituberculatus</name>
    <dbReference type="NCBI Taxonomy" id="210409"/>
    <lineage>
        <taxon>Eukaryota</taxon>
        <taxon>Metazoa</taxon>
        <taxon>Ecdysozoa</taxon>
        <taxon>Arthropoda</taxon>
        <taxon>Crustacea</taxon>
        <taxon>Multicrustacea</taxon>
        <taxon>Malacostraca</taxon>
        <taxon>Eumalacostraca</taxon>
        <taxon>Eucarida</taxon>
        <taxon>Decapoda</taxon>
        <taxon>Pleocyemata</taxon>
        <taxon>Brachyura</taxon>
        <taxon>Eubrachyura</taxon>
        <taxon>Portunoidea</taxon>
        <taxon>Portunidae</taxon>
        <taxon>Portuninae</taxon>
        <taxon>Portunus</taxon>
    </lineage>
</organism>
<comment type="caution">
    <text evidence="2">The sequence shown here is derived from an EMBL/GenBank/DDBJ whole genome shotgun (WGS) entry which is preliminary data.</text>
</comment>
<reference evidence="2 3" key="1">
    <citation type="submission" date="2019-05" db="EMBL/GenBank/DDBJ databases">
        <title>Another draft genome of Portunus trituberculatus and its Hox gene families provides insights of decapod evolution.</title>
        <authorList>
            <person name="Jeong J.-H."/>
            <person name="Song I."/>
            <person name="Kim S."/>
            <person name="Choi T."/>
            <person name="Kim D."/>
            <person name="Ryu S."/>
            <person name="Kim W."/>
        </authorList>
    </citation>
    <scope>NUCLEOTIDE SEQUENCE [LARGE SCALE GENOMIC DNA]</scope>
    <source>
        <tissue evidence="2">Muscle</tissue>
    </source>
</reference>
<evidence type="ECO:0000256" key="1">
    <source>
        <dbReference type="SAM" id="MobiDB-lite"/>
    </source>
</evidence>
<dbReference type="AlphaFoldDB" id="A0A5B7IAL9"/>
<proteinExistence type="predicted"/>
<keyword evidence="3" id="KW-1185">Reference proteome</keyword>
<feature type="region of interest" description="Disordered" evidence="1">
    <location>
        <begin position="1"/>
        <end position="33"/>
    </location>
</feature>
<feature type="compositionally biased region" description="Polar residues" evidence="1">
    <location>
        <begin position="1"/>
        <end position="18"/>
    </location>
</feature>
<gene>
    <name evidence="2" type="ORF">E2C01_073782</name>
</gene>
<dbReference type="EMBL" id="VSRR010050671">
    <property type="protein sequence ID" value="MPC79265.1"/>
    <property type="molecule type" value="Genomic_DNA"/>
</dbReference>